<feature type="transmembrane region" description="Helical" evidence="8">
    <location>
        <begin position="278"/>
        <end position="300"/>
    </location>
</feature>
<comment type="caution">
    <text evidence="9">The sequence shown here is derived from an EMBL/GenBank/DDBJ whole genome shotgun (WGS) entry which is preliminary data.</text>
</comment>
<feature type="transmembrane region" description="Helical" evidence="8">
    <location>
        <begin position="306"/>
        <end position="326"/>
    </location>
</feature>
<dbReference type="Proteomes" id="UP000018766">
    <property type="component" value="Unassembled WGS sequence"/>
</dbReference>
<evidence type="ECO:0000256" key="5">
    <source>
        <dbReference type="ARBA" id="ARBA00022692"/>
    </source>
</evidence>
<accession>V8G5J0</accession>
<feature type="transmembrane region" description="Helical" evidence="8">
    <location>
        <begin position="227"/>
        <end position="245"/>
    </location>
</feature>
<organism evidence="9 10">
    <name type="scientific">Pelistega indica</name>
    <dbReference type="NCBI Taxonomy" id="1414851"/>
    <lineage>
        <taxon>Bacteria</taxon>
        <taxon>Pseudomonadati</taxon>
        <taxon>Pseudomonadota</taxon>
        <taxon>Betaproteobacteria</taxon>
        <taxon>Burkholderiales</taxon>
        <taxon>Alcaligenaceae</taxon>
        <taxon>Pelistega</taxon>
    </lineage>
</organism>
<keyword evidence="6 8" id="KW-1133">Transmembrane helix</keyword>
<feature type="transmembrane region" description="Helical" evidence="8">
    <location>
        <begin position="193"/>
        <end position="215"/>
    </location>
</feature>
<feature type="transmembrane region" description="Helical" evidence="8">
    <location>
        <begin position="118"/>
        <end position="136"/>
    </location>
</feature>
<evidence type="ECO:0000313" key="10">
    <source>
        <dbReference type="Proteomes" id="UP000018766"/>
    </source>
</evidence>
<evidence type="ECO:0000256" key="4">
    <source>
        <dbReference type="ARBA" id="ARBA00022475"/>
    </source>
</evidence>
<comment type="subcellular location">
    <subcellularLocation>
        <location evidence="1">Cell membrane</location>
        <topology evidence="1">Multi-pass membrane protein</topology>
    </subcellularLocation>
</comment>
<name>V8G5J0_9BURK</name>
<sequence>MKHLTKTKIVLFSLFIIIALFLSGILFGSKMMTIEHLWQVFSKHITSIDKDYYRTIFQMRLVRSIAVMLCGAALGVSAALLQGLTKNYLADSGLLGINAGAAAAVVSTVFIPWLQIDFFWVALLGSTTVAAFVSLIGLHGNDENYSRLILIGTAISVSLFAYVQTVTQVNIAMMDKYRFWISGTFTNVTFSEIVHILPVWLLGMLVAMGLGKSINVLSLGKTSAQSLGARILFIQIITLLVASSLSAVTVVLAGPIAFVGLGAIHISRYLCGMNYQQLLPVSAVVGACLLLGTDILARIVIAPSEIATGIMASLLGAPLLYVLVCLGKQK</sequence>
<comment type="similarity">
    <text evidence="2">Belongs to the binding-protein-dependent transport system permease family. FecCD subfamily.</text>
</comment>
<dbReference type="PANTHER" id="PTHR30472:SF1">
    <property type="entry name" value="FE(3+) DICITRATE TRANSPORT SYSTEM PERMEASE PROTEIN FECC-RELATED"/>
    <property type="match status" value="1"/>
</dbReference>
<dbReference type="SUPFAM" id="SSF81345">
    <property type="entry name" value="ABC transporter involved in vitamin B12 uptake, BtuC"/>
    <property type="match status" value="1"/>
</dbReference>
<evidence type="ECO:0000256" key="7">
    <source>
        <dbReference type="ARBA" id="ARBA00023136"/>
    </source>
</evidence>
<dbReference type="OrthoDB" id="9782305at2"/>
<dbReference type="GO" id="GO:0005886">
    <property type="term" value="C:plasma membrane"/>
    <property type="evidence" value="ECO:0007669"/>
    <property type="project" value="UniProtKB-SubCell"/>
</dbReference>
<keyword evidence="7 8" id="KW-0472">Membrane</keyword>
<feature type="transmembrane region" description="Helical" evidence="8">
    <location>
        <begin position="9"/>
        <end position="28"/>
    </location>
</feature>
<evidence type="ECO:0000256" key="6">
    <source>
        <dbReference type="ARBA" id="ARBA00022989"/>
    </source>
</evidence>
<evidence type="ECO:0000256" key="3">
    <source>
        <dbReference type="ARBA" id="ARBA00022448"/>
    </source>
</evidence>
<feature type="transmembrane region" description="Helical" evidence="8">
    <location>
        <begin position="61"/>
        <end position="81"/>
    </location>
</feature>
<dbReference type="AlphaFoldDB" id="V8G5J0"/>
<feature type="transmembrane region" description="Helical" evidence="8">
    <location>
        <begin position="93"/>
        <end position="112"/>
    </location>
</feature>
<dbReference type="InterPro" id="IPR000522">
    <property type="entry name" value="ABC_transptr_permease_BtuC"/>
</dbReference>
<protein>
    <submittedName>
        <fullName evidence="9">Iron ABC transporter permease</fullName>
    </submittedName>
</protein>
<keyword evidence="5 8" id="KW-0812">Transmembrane</keyword>
<dbReference type="Pfam" id="PF01032">
    <property type="entry name" value="FecCD"/>
    <property type="match status" value="1"/>
</dbReference>
<dbReference type="InterPro" id="IPR037294">
    <property type="entry name" value="ABC_BtuC-like"/>
</dbReference>
<dbReference type="CDD" id="cd06550">
    <property type="entry name" value="TM_ABC_iron-siderophores_like"/>
    <property type="match status" value="1"/>
</dbReference>
<dbReference type="GO" id="GO:0033214">
    <property type="term" value="P:siderophore-iron import into cell"/>
    <property type="evidence" value="ECO:0007669"/>
    <property type="project" value="TreeGrafter"/>
</dbReference>
<keyword evidence="4" id="KW-1003">Cell membrane</keyword>
<evidence type="ECO:0000313" key="9">
    <source>
        <dbReference type="EMBL" id="ETD71356.1"/>
    </source>
</evidence>
<reference evidence="9 10" key="1">
    <citation type="submission" date="2013-11" db="EMBL/GenBank/DDBJ databases">
        <title>Genomic analysis of Pelistega sp. HM-7.</title>
        <authorList>
            <person name="Kumbhare S.V."/>
            <person name="Shetty S.A."/>
            <person name="Sharma O."/>
            <person name="Dhotre D.P."/>
        </authorList>
    </citation>
    <scope>NUCLEOTIDE SEQUENCE [LARGE SCALE GENOMIC DNA]</scope>
    <source>
        <strain evidence="9 10">HM-7</strain>
    </source>
</reference>
<dbReference type="Gene3D" id="1.10.3470.10">
    <property type="entry name" value="ABC transporter involved in vitamin B12 uptake, BtuC"/>
    <property type="match status" value="1"/>
</dbReference>
<proteinExistence type="inferred from homology"/>
<evidence type="ECO:0000256" key="2">
    <source>
        <dbReference type="ARBA" id="ARBA00007935"/>
    </source>
</evidence>
<dbReference type="RefSeq" id="WP_023950986.1">
    <property type="nucleotide sequence ID" value="NZ_AYSV01000082.1"/>
</dbReference>
<dbReference type="GO" id="GO:0022857">
    <property type="term" value="F:transmembrane transporter activity"/>
    <property type="evidence" value="ECO:0007669"/>
    <property type="project" value="InterPro"/>
</dbReference>
<keyword evidence="10" id="KW-1185">Reference proteome</keyword>
<feature type="transmembrane region" description="Helical" evidence="8">
    <location>
        <begin position="148"/>
        <end position="173"/>
    </location>
</feature>
<evidence type="ECO:0000256" key="8">
    <source>
        <dbReference type="SAM" id="Phobius"/>
    </source>
</evidence>
<gene>
    <name evidence="9" type="ORF">V757_06610</name>
</gene>
<keyword evidence="3" id="KW-0813">Transport</keyword>
<evidence type="ECO:0000256" key="1">
    <source>
        <dbReference type="ARBA" id="ARBA00004651"/>
    </source>
</evidence>
<dbReference type="EMBL" id="AYSV01000082">
    <property type="protein sequence ID" value="ETD71356.1"/>
    <property type="molecule type" value="Genomic_DNA"/>
</dbReference>
<dbReference type="PANTHER" id="PTHR30472">
    <property type="entry name" value="FERRIC ENTEROBACTIN TRANSPORT SYSTEM PERMEASE PROTEIN"/>
    <property type="match status" value="1"/>
</dbReference>